<evidence type="ECO:0000313" key="2">
    <source>
        <dbReference type="EMBL" id="MBG9979134.1"/>
    </source>
</evidence>
<proteinExistence type="predicted"/>
<protein>
    <submittedName>
        <fullName evidence="2">Thermonuclease family protein</fullName>
    </submittedName>
</protein>
<reference evidence="2 3" key="1">
    <citation type="submission" date="2020-07" db="EMBL/GenBank/DDBJ databases">
        <title>Facklamia lactis sp. nov., isolated from raw milk.</title>
        <authorList>
            <person name="Doll E.V."/>
            <person name="Huptas C."/>
            <person name="Staib L."/>
            <person name="Wenning M."/>
            <person name="Scherer S."/>
        </authorList>
    </citation>
    <scope>NUCLEOTIDE SEQUENCE [LARGE SCALE GENOMIC DNA]</scope>
    <source>
        <strain evidence="2 3">DSM 104272</strain>
    </source>
</reference>
<keyword evidence="3" id="KW-1185">Reference proteome</keyword>
<dbReference type="SUPFAM" id="SSF50199">
    <property type="entry name" value="Staphylococcal nuclease"/>
    <property type="match status" value="1"/>
</dbReference>
<accession>A0ABS0LLM0</accession>
<name>A0ABS0LLM0_9LACT</name>
<dbReference type="Gene3D" id="2.40.50.90">
    <property type="match status" value="1"/>
</dbReference>
<gene>
    <name evidence="2" type="ORF">HYQ42_10105</name>
</gene>
<dbReference type="Proteomes" id="UP000823401">
    <property type="component" value="Unassembled WGS sequence"/>
</dbReference>
<dbReference type="RefSeq" id="WP_197105169.1">
    <property type="nucleotide sequence ID" value="NZ_JACCEL010000030.1"/>
</dbReference>
<feature type="domain" description="TNase-like" evidence="1">
    <location>
        <begin position="24"/>
        <end position="87"/>
    </location>
</feature>
<comment type="caution">
    <text evidence="2">The sequence shown here is derived from an EMBL/GenBank/DDBJ whole genome shotgun (WGS) entry which is preliminary data.</text>
</comment>
<organism evidence="2 3">
    <name type="scientific">Ruoffia tabacinasalis</name>
    <dbReference type="NCBI Taxonomy" id="87458"/>
    <lineage>
        <taxon>Bacteria</taxon>
        <taxon>Bacillati</taxon>
        <taxon>Bacillota</taxon>
        <taxon>Bacilli</taxon>
        <taxon>Lactobacillales</taxon>
        <taxon>Aerococcaceae</taxon>
        <taxon>Ruoffia</taxon>
    </lineage>
</organism>
<dbReference type="EMBL" id="JACCEL010000030">
    <property type="protein sequence ID" value="MBG9979134.1"/>
    <property type="molecule type" value="Genomic_DNA"/>
</dbReference>
<evidence type="ECO:0000313" key="3">
    <source>
        <dbReference type="Proteomes" id="UP000823401"/>
    </source>
</evidence>
<sequence length="88" mass="10110">MIDGDTADFILDRAEEPSIKARFLLIEASEMQNKPYAKEAKNRVRALLKEAVLIQIEYEGPIKDKFQRDLVHVWVDGILLQKILVTEA</sequence>
<dbReference type="InterPro" id="IPR035437">
    <property type="entry name" value="SNase_OB-fold_sf"/>
</dbReference>
<evidence type="ECO:0000259" key="1">
    <source>
        <dbReference type="Pfam" id="PF00565"/>
    </source>
</evidence>
<dbReference type="Pfam" id="PF00565">
    <property type="entry name" value="SNase"/>
    <property type="match status" value="1"/>
</dbReference>
<dbReference type="InterPro" id="IPR016071">
    <property type="entry name" value="Staphylococal_nuclease_OB-fold"/>
</dbReference>